<evidence type="ECO:0000313" key="1">
    <source>
        <dbReference type="EMBL" id="PIQ69172.1"/>
    </source>
</evidence>
<name>A0A2H0KD41_9BACT</name>
<protein>
    <submittedName>
        <fullName evidence="1">Uncharacterized protein</fullName>
    </submittedName>
</protein>
<dbReference type="Proteomes" id="UP000229342">
    <property type="component" value="Unassembled WGS sequence"/>
</dbReference>
<reference evidence="1 2" key="1">
    <citation type="submission" date="2017-09" db="EMBL/GenBank/DDBJ databases">
        <title>Depth-based differentiation of microbial function through sediment-hosted aquifers and enrichment of novel symbionts in the deep terrestrial subsurface.</title>
        <authorList>
            <person name="Probst A.J."/>
            <person name="Ladd B."/>
            <person name="Jarett J.K."/>
            <person name="Geller-Mcgrath D.E."/>
            <person name="Sieber C.M."/>
            <person name="Emerson J.B."/>
            <person name="Anantharaman K."/>
            <person name="Thomas B.C."/>
            <person name="Malmstrom R."/>
            <person name="Stieglmeier M."/>
            <person name="Klingl A."/>
            <person name="Woyke T."/>
            <person name="Ryan C.M."/>
            <person name="Banfield J.F."/>
        </authorList>
    </citation>
    <scope>NUCLEOTIDE SEQUENCE [LARGE SCALE GENOMIC DNA]</scope>
    <source>
        <strain evidence="1">CG11_big_fil_rev_8_21_14_0_20_46_11</strain>
    </source>
</reference>
<gene>
    <name evidence="1" type="ORF">COV91_00145</name>
</gene>
<evidence type="ECO:0000313" key="2">
    <source>
        <dbReference type="Proteomes" id="UP000229342"/>
    </source>
</evidence>
<comment type="caution">
    <text evidence="1">The sequence shown here is derived from an EMBL/GenBank/DDBJ whole genome shotgun (WGS) entry which is preliminary data.</text>
</comment>
<accession>A0A2H0KD41</accession>
<dbReference type="AlphaFoldDB" id="A0A2H0KD41"/>
<proteinExistence type="predicted"/>
<sequence>MDMDDPKKKFLLYIFFSNSVQGASQHNKIYIKKEEDMSPDEKKMKAEMKGYLLTELKNLPSSLGTDIAGCVRTLQNSITKDYKKILWDGQITFGTVQKLVNLYLKYLWVAGFLGEKDPPHCPVDRKVLEAVGWGGNPWTKMKEKDYREAIRHISQKAGGDEFIAKWELENWPFSR</sequence>
<dbReference type="EMBL" id="PCVG01000005">
    <property type="protein sequence ID" value="PIQ69172.1"/>
    <property type="molecule type" value="Genomic_DNA"/>
</dbReference>
<organism evidence="1 2">
    <name type="scientific">Candidatus Taylorbacteria bacterium CG11_big_fil_rev_8_21_14_0_20_46_11</name>
    <dbReference type="NCBI Taxonomy" id="1975025"/>
    <lineage>
        <taxon>Bacteria</taxon>
        <taxon>Candidatus Tayloriibacteriota</taxon>
    </lineage>
</organism>